<gene>
    <name evidence="2" type="ORF">ERS852420_00459</name>
</gene>
<organism evidence="2 3">
    <name type="scientific">Roseburia faecis</name>
    <dbReference type="NCBI Taxonomy" id="301302"/>
    <lineage>
        <taxon>Bacteria</taxon>
        <taxon>Bacillati</taxon>
        <taxon>Bacillota</taxon>
        <taxon>Clostridia</taxon>
        <taxon>Lachnospirales</taxon>
        <taxon>Lachnospiraceae</taxon>
        <taxon>Roseburia</taxon>
    </lineage>
</organism>
<proteinExistence type="predicted"/>
<dbReference type="AlphaFoldDB" id="A0A173RDK2"/>
<feature type="region of interest" description="Disordered" evidence="1">
    <location>
        <begin position="35"/>
        <end position="58"/>
    </location>
</feature>
<dbReference type="EMBL" id="CYXV01000002">
    <property type="protein sequence ID" value="CUM75719.1"/>
    <property type="molecule type" value="Genomic_DNA"/>
</dbReference>
<reference evidence="2 3" key="1">
    <citation type="submission" date="2015-09" db="EMBL/GenBank/DDBJ databases">
        <authorList>
            <consortium name="Pathogen Informatics"/>
        </authorList>
    </citation>
    <scope>NUCLEOTIDE SEQUENCE [LARGE SCALE GENOMIC DNA]</scope>
    <source>
        <strain evidence="2 3">2789STDY5608863</strain>
    </source>
</reference>
<sequence length="58" mass="6962">MVSVVYISGTRCSTKEKRMLAELLAWKRKKQNDKENFEKVLEREMERRSNGEQNNTDR</sequence>
<name>A0A173RDK2_9FIRM</name>
<evidence type="ECO:0000313" key="3">
    <source>
        <dbReference type="Proteomes" id="UP000095495"/>
    </source>
</evidence>
<evidence type="ECO:0000313" key="2">
    <source>
        <dbReference type="EMBL" id="CUM75719.1"/>
    </source>
</evidence>
<dbReference type="Proteomes" id="UP000095495">
    <property type="component" value="Unassembled WGS sequence"/>
</dbReference>
<accession>A0A173RDK2</accession>
<evidence type="ECO:0000256" key="1">
    <source>
        <dbReference type="SAM" id="MobiDB-lite"/>
    </source>
</evidence>
<protein>
    <submittedName>
        <fullName evidence="2">Uncharacterized protein</fullName>
    </submittedName>
</protein>